<evidence type="ECO:0000313" key="9">
    <source>
        <dbReference type="EMBL" id="SDN48476.1"/>
    </source>
</evidence>
<dbReference type="GO" id="GO:0005829">
    <property type="term" value="C:cytosol"/>
    <property type="evidence" value="ECO:0007669"/>
    <property type="project" value="TreeGrafter"/>
</dbReference>
<dbReference type="GO" id="GO:0003723">
    <property type="term" value="F:RNA binding"/>
    <property type="evidence" value="ECO:0007669"/>
    <property type="project" value="UniProtKB-UniRule"/>
</dbReference>
<dbReference type="InterPro" id="IPR001900">
    <property type="entry name" value="RNase_II/R"/>
</dbReference>
<dbReference type="SUPFAM" id="SSF50249">
    <property type="entry name" value="Nucleic acid-binding proteins"/>
    <property type="match status" value="3"/>
</dbReference>
<keyword evidence="5 7" id="KW-0269">Exonuclease</keyword>
<dbReference type="AlphaFoldDB" id="A0A1H0BSB9"/>
<evidence type="ECO:0000313" key="10">
    <source>
        <dbReference type="Proteomes" id="UP000199182"/>
    </source>
</evidence>
<protein>
    <recommendedName>
        <fullName evidence="7">Ribonuclease R</fullName>
        <shortName evidence="7">RNase R</shortName>
        <ecNumber evidence="7">3.1.13.1</ecNumber>
    </recommendedName>
</protein>
<dbReference type="Pfam" id="PF00575">
    <property type="entry name" value="S1"/>
    <property type="match status" value="1"/>
</dbReference>
<comment type="similarity">
    <text evidence="7">Belongs to the RNR ribonuclease family. RNase R subfamily.</text>
</comment>
<dbReference type="PANTHER" id="PTHR23355">
    <property type="entry name" value="RIBONUCLEASE"/>
    <property type="match status" value="1"/>
</dbReference>
<dbReference type="InterPro" id="IPR003029">
    <property type="entry name" value="S1_domain"/>
</dbReference>
<evidence type="ECO:0000259" key="8">
    <source>
        <dbReference type="PROSITE" id="PS50126"/>
    </source>
</evidence>
<name>A0A1H0BSB9_9FIRM</name>
<feature type="domain" description="S1 motif" evidence="8">
    <location>
        <begin position="598"/>
        <end position="677"/>
    </location>
</feature>
<comment type="subcellular location">
    <subcellularLocation>
        <location evidence="7">Cytoplasm</location>
    </subcellularLocation>
</comment>
<gene>
    <name evidence="7" type="primary">rnr</name>
    <name evidence="9" type="ORF">SAMN05192585_12044</name>
</gene>
<evidence type="ECO:0000256" key="3">
    <source>
        <dbReference type="ARBA" id="ARBA00022722"/>
    </source>
</evidence>
<evidence type="ECO:0000256" key="6">
    <source>
        <dbReference type="ARBA" id="ARBA00022884"/>
    </source>
</evidence>
<proteinExistence type="inferred from homology"/>
<comment type="catalytic activity">
    <reaction evidence="1 7">
        <text>Exonucleolytic cleavage in the 3'- to 5'-direction to yield nucleoside 5'-phosphates.</text>
        <dbReference type="EC" id="3.1.13.1"/>
    </reaction>
</comment>
<dbReference type="SMART" id="SM00316">
    <property type="entry name" value="S1"/>
    <property type="match status" value="1"/>
</dbReference>
<dbReference type="GO" id="GO:0006402">
    <property type="term" value="P:mRNA catabolic process"/>
    <property type="evidence" value="ECO:0007669"/>
    <property type="project" value="TreeGrafter"/>
</dbReference>
<dbReference type="NCBIfam" id="TIGR00358">
    <property type="entry name" value="3_prime_RNase"/>
    <property type="match status" value="1"/>
</dbReference>
<dbReference type="GO" id="GO:0008859">
    <property type="term" value="F:exoribonuclease II activity"/>
    <property type="evidence" value="ECO:0007669"/>
    <property type="project" value="UniProtKB-UniRule"/>
</dbReference>
<dbReference type="STRING" id="258515.SAMN05192585_12044"/>
<dbReference type="Proteomes" id="UP000199182">
    <property type="component" value="Unassembled WGS sequence"/>
</dbReference>
<sequence>MLAKKLGVTSATQKQYDQALIALVNKGVVVEKKGRLILSRRLGLIPATIVKLAGRFGFARELDGTTEFFVPGRAFKGAMVGDSVLLKRLPPRGESPEAEVVKVIAQGNRTLTGTLLVTDEGKFVKLDDMPNIPIRLVKGGVLGAADGDKVGVELVVRGESHQAHKAKVIEVFGSSDTAQACALSVLSANGIATEFPGDVLDQARAAGRKEITEKDLSYRLDLRGEPIFTIDGADTKDIDDAVSVIKYADGYKLGVHIADVSHYVKEGTPLDNEAFARGTSVYYANSVIPMLPKELSNGICSLNPQEDRLAFSCLMELDASGVMQRYEFKKTVIRSRVKGVYSELNRIYDDTVDETIKQKYAEVLQELPAMKELAELRMKLRKQRGTPDLDSPESKIIIGEDGTAIDIKPRERGFTEGLIEEFMLCANEAAATLAKTNYIPFVYRIHEKPTPEKLEALAETLRLLGLNASAITSSVSPKDMADILEKAKSSPLYRIVNNQVLRAMAKARYSDNPVGHFGLVLENYSHFTSPIRRYPDLAIHRILSAYIAGVEKEKLDKRFSGFAKAVGVSSSESELRAMTAERDCEDCYKAEYMRKHIGEVYEGVISSAAQHGVYVELENTVEGLIHVDRFPPGNYEFDGRMQFTDTVSGRRFRIGDRVKVVVSGADVAAGNIDFDFAETAQPIE</sequence>
<evidence type="ECO:0000256" key="2">
    <source>
        <dbReference type="ARBA" id="ARBA00022490"/>
    </source>
</evidence>
<dbReference type="SMART" id="SM00955">
    <property type="entry name" value="RNB"/>
    <property type="match status" value="1"/>
</dbReference>
<evidence type="ECO:0000256" key="5">
    <source>
        <dbReference type="ARBA" id="ARBA00022839"/>
    </source>
</evidence>
<keyword evidence="4 7" id="KW-0378">Hydrolase</keyword>
<dbReference type="PANTHER" id="PTHR23355:SF9">
    <property type="entry name" value="DIS3-LIKE EXONUCLEASE 2"/>
    <property type="match status" value="1"/>
</dbReference>
<keyword evidence="6 7" id="KW-0694">RNA-binding</keyword>
<evidence type="ECO:0000256" key="1">
    <source>
        <dbReference type="ARBA" id="ARBA00001849"/>
    </source>
</evidence>
<dbReference type="EC" id="3.1.13.1" evidence="7"/>
<dbReference type="InterPro" id="IPR040476">
    <property type="entry name" value="CSD2"/>
</dbReference>
<dbReference type="InterPro" id="IPR050180">
    <property type="entry name" value="RNR_Ribonuclease"/>
</dbReference>
<reference evidence="9 10" key="1">
    <citation type="submission" date="2016-10" db="EMBL/GenBank/DDBJ databases">
        <authorList>
            <person name="de Groot N.N."/>
        </authorList>
    </citation>
    <scope>NUCLEOTIDE SEQUENCE [LARGE SCALE GENOMIC DNA]</scope>
    <source>
        <strain evidence="9 10">CGMCC 1.5012</strain>
    </source>
</reference>
<dbReference type="Pfam" id="PF00773">
    <property type="entry name" value="RNB"/>
    <property type="match status" value="1"/>
</dbReference>
<accession>A0A1H0BSB9</accession>
<dbReference type="Pfam" id="PF17876">
    <property type="entry name" value="CSD2"/>
    <property type="match status" value="1"/>
</dbReference>
<dbReference type="InterPro" id="IPR004476">
    <property type="entry name" value="RNase_II/RNase_R"/>
</dbReference>
<dbReference type="PROSITE" id="PS01175">
    <property type="entry name" value="RIBONUCLEASE_II"/>
    <property type="match status" value="1"/>
</dbReference>
<keyword evidence="2 7" id="KW-0963">Cytoplasm</keyword>
<dbReference type="Gene3D" id="2.40.50.140">
    <property type="entry name" value="Nucleic acid-binding proteins"/>
    <property type="match status" value="2"/>
</dbReference>
<dbReference type="InterPro" id="IPR011805">
    <property type="entry name" value="RNase_R"/>
</dbReference>
<dbReference type="HAMAP" id="MF_01895">
    <property type="entry name" value="RNase_R"/>
    <property type="match status" value="1"/>
</dbReference>
<comment type="function">
    <text evidence="7">3'-5' exoribonuclease that releases 5'-nucleoside monophosphates and is involved in maturation of structured RNAs.</text>
</comment>
<keyword evidence="3 7" id="KW-0540">Nuclease</keyword>
<dbReference type="EMBL" id="FNID01000020">
    <property type="protein sequence ID" value="SDN48476.1"/>
    <property type="molecule type" value="Genomic_DNA"/>
</dbReference>
<organism evidence="9 10">
    <name type="scientific">Acetanaerobacterium elongatum</name>
    <dbReference type="NCBI Taxonomy" id="258515"/>
    <lineage>
        <taxon>Bacteria</taxon>
        <taxon>Bacillati</taxon>
        <taxon>Bacillota</taxon>
        <taxon>Clostridia</taxon>
        <taxon>Eubacteriales</taxon>
        <taxon>Oscillospiraceae</taxon>
        <taxon>Acetanaerobacterium</taxon>
    </lineage>
</organism>
<dbReference type="InterPro" id="IPR012340">
    <property type="entry name" value="NA-bd_OB-fold"/>
</dbReference>
<dbReference type="InterPro" id="IPR022966">
    <property type="entry name" value="RNase_II/R_CS"/>
</dbReference>
<evidence type="ECO:0000256" key="7">
    <source>
        <dbReference type="HAMAP-Rule" id="MF_01895"/>
    </source>
</evidence>
<keyword evidence="10" id="KW-1185">Reference proteome</keyword>
<dbReference type="CDD" id="cd04471">
    <property type="entry name" value="S1_RNase_R"/>
    <property type="match status" value="1"/>
</dbReference>
<dbReference type="PROSITE" id="PS50126">
    <property type="entry name" value="S1"/>
    <property type="match status" value="1"/>
</dbReference>
<evidence type="ECO:0000256" key="4">
    <source>
        <dbReference type="ARBA" id="ARBA00022801"/>
    </source>
</evidence>
<dbReference type="NCBIfam" id="TIGR02063">
    <property type="entry name" value="RNase_R"/>
    <property type="match status" value="1"/>
</dbReference>